<keyword evidence="5" id="KW-0676">Redox-active center</keyword>
<dbReference type="PANTHER" id="PTHR42852">
    <property type="entry name" value="THIOL:DISULFIDE INTERCHANGE PROTEIN DSBE"/>
    <property type="match status" value="1"/>
</dbReference>
<dbReference type="Pfam" id="PF08534">
    <property type="entry name" value="Redoxin"/>
    <property type="match status" value="1"/>
</dbReference>
<dbReference type="GO" id="GO:0005886">
    <property type="term" value="C:plasma membrane"/>
    <property type="evidence" value="ECO:0007669"/>
    <property type="project" value="UniProtKB-SubCell"/>
</dbReference>
<evidence type="ECO:0000256" key="5">
    <source>
        <dbReference type="ARBA" id="ARBA00023284"/>
    </source>
</evidence>
<dbReference type="InterPro" id="IPR017937">
    <property type="entry name" value="Thioredoxin_CS"/>
</dbReference>
<protein>
    <submittedName>
        <fullName evidence="7">Thiol:disulfide interchange protein DsbE</fullName>
    </submittedName>
</protein>
<accession>A0A8D4VK92</accession>
<dbReference type="AlphaFoldDB" id="A0A8D4VK92"/>
<comment type="subcellular location">
    <subcellularLocation>
        <location evidence="1">Cell inner membrane</location>
        <topology evidence="1">Single-pass membrane protein</topology>
        <orientation evidence="1">Periplasmic side</orientation>
    </subcellularLocation>
</comment>
<gene>
    <name evidence="7" type="primary">dsbE</name>
    <name evidence="7" type="ORF">MoryE10_02440</name>
</gene>
<dbReference type="GO" id="GO:0015036">
    <property type="term" value="F:disulfide oxidoreductase activity"/>
    <property type="evidence" value="ECO:0007669"/>
    <property type="project" value="InterPro"/>
</dbReference>
<dbReference type="PANTHER" id="PTHR42852:SF6">
    <property type="entry name" value="THIOL:DISULFIDE INTERCHANGE PROTEIN DSBE"/>
    <property type="match status" value="1"/>
</dbReference>
<dbReference type="EMBL" id="AP019782">
    <property type="protein sequence ID" value="BBL69638.1"/>
    <property type="molecule type" value="Genomic_DNA"/>
</dbReference>
<keyword evidence="4" id="KW-1015">Disulfide bond</keyword>
<dbReference type="KEGG" id="moz:MoryE10_02440"/>
<dbReference type="PROSITE" id="PS00194">
    <property type="entry name" value="THIOREDOXIN_1"/>
    <property type="match status" value="1"/>
</dbReference>
<organism evidence="7 8">
    <name type="scientific">Methylogaea oryzae</name>
    <dbReference type="NCBI Taxonomy" id="1295382"/>
    <lineage>
        <taxon>Bacteria</taxon>
        <taxon>Pseudomonadati</taxon>
        <taxon>Pseudomonadota</taxon>
        <taxon>Gammaproteobacteria</taxon>
        <taxon>Methylococcales</taxon>
        <taxon>Methylococcaceae</taxon>
        <taxon>Methylogaea</taxon>
    </lineage>
</organism>
<dbReference type="InterPro" id="IPR013740">
    <property type="entry name" value="Redoxin"/>
</dbReference>
<keyword evidence="3" id="KW-0201">Cytochrome c-type biogenesis</keyword>
<dbReference type="InterPro" id="IPR036249">
    <property type="entry name" value="Thioredoxin-like_sf"/>
</dbReference>
<proteinExistence type="inferred from homology"/>
<dbReference type="GO" id="GO:0030288">
    <property type="term" value="C:outer membrane-bounded periplasmic space"/>
    <property type="evidence" value="ECO:0007669"/>
    <property type="project" value="InterPro"/>
</dbReference>
<dbReference type="NCBIfam" id="TIGR00385">
    <property type="entry name" value="dsbE"/>
    <property type="match status" value="1"/>
</dbReference>
<feature type="domain" description="Thioredoxin" evidence="6">
    <location>
        <begin position="31"/>
        <end position="173"/>
    </location>
</feature>
<evidence type="ECO:0000313" key="8">
    <source>
        <dbReference type="Proteomes" id="UP000824988"/>
    </source>
</evidence>
<dbReference type="Proteomes" id="UP000824988">
    <property type="component" value="Chromosome"/>
</dbReference>
<dbReference type="InterPro" id="IPR050553">
    <property type="entry name" value="Thioredoxin_ResA/DsbE_sf"/>
</dbReference>
<evidence type="ECO:0000256" key="4">
    <source>
        <dbReference type="ARBA" id="ARBA00023157"/>
    </source>
</evidence>
<dbReference type="GO" id="GO:0017004">
    <property type="term" value="P:cytochrome complex assembly"/>
    <property type="evidence" value="ECO:0007669"/>
    <property type="project" value="UniProtKB-KW"/>
</dbReference>
<name>A0A8D4VK92_9GAMM</name>
<evidence type="ECO:0000313" key="7">
    <source>
        <dbReference type="EMBL" id="BBL69638.1"/>
    </source>
</evidence>
<evidence type="ECO:0000256" key="1">
    <source>
        <dbReference type="ARBA" id="ARBA00004383"/>
    </source>
</evidence>
<dbReference type="CDD" id="cd03010">
    <property type="entry name" value="TlpA_like_DsbE"/>
    <property type="match status" value="1"/>
</dbReference>
<evidence type="ECO:0000256" key="2">
    <source>
        <dbReference type="ARBA" id="ARBA00007758"/>
    </source>
</evidence>
<comment type="similarity">
    <text evidence="2">Belongs to the thioredoxin family. DsbE subfamily.</text>
</comment>
<dbReference type="PROSITE" id="PS51352">
    <property type="entry name" value="THIOREDOXIN_2"/>
    <property type="match status" value="1"/>
</dbReference>
<dbReference type="InterPro" id="IPR004799">
    <property type="entry name" value="Periplasmic_diS_OxRdtase_DsbE"/>
</dbReference>
<keyword evidence="8" id="KW-1185">Reference proteome</keyword>
<dbReference type="Gene3D" id="3.40.30.10">
    <property type="entry name" value="Glutaredoxin"/>
    <property type="match status" value="1"/>
</dbReference>
<reference evidence="7" key="1">
    <citation type="submission" date="2019-06" db="EMBL/GenBank/DDBJ databases">
        <title>Complete genome sequence of Methylogaea oryzae strain JCM16910.</title>
        <authorList>
            <person name="Asakawa S."/>
        </authorList>
    </citation>
    <scope>NUCLEOTIDE SEQUENCE</scope>
    <source>
        <strain evidence="7">E10</strain>
    </source>
</reference>
<evidence type="ECO:0000256" key="3">
    <source>
        <dbReference type="ARBA" id="ARBA00022748"/>
    </source>
</evidence>
<dbReference type="InterPro" id="IPR013766">
    <property type="entry name" value="Thioredoxin_domain"/>
</dbReference>
<dbReference type="SUPFAM" id="SSF52833">
    <property type="entry name" value="Thioredoxin-like"/>
    <property type="match status" value="1"/>
</dbReference>
<sequence length="177" mass="19319">MARLVPLAIFVILVVFLGIGLTLDPREVPSPFIGKPAPPFSLPQVADAAKTLSVADLKGRVSLVNVWASWCVSCRQEHPVLLDLAKRGIVPIYGLNYKDEREAAQQWLSRFGDPYAASAFDPDGKTGLDWGVYGVPETFVIDKQGVIRHKHTGPVTPQALAEDILPLVARLQQEVAQ</sequence>
<evidence type="ECO:0000259" key="6">
    <source>
        <dbReference type="PROSITE" id="PS51352"/>
    </source>
</evidence>